<dbReference type="RefSeq" id="WP_010898339.1">
    <property type="nucleotide sequence ID" value="NZ_CP040441.1"/>
</dbReference>
<sequence length="84" mass="9669">MAEEKQAIDPLAIAQEREVILFKGHKMKVLAIHTNSVVAEFLDYPIPGEEETYPHSRTVINHRNYERTFKTVDGEVITLEDEES</sequence>
<evidence type="ECO:0008006" key="2">
    <source>
        <dbReference type="Google" id="ProtNLM"/>
    </source>
</evidence>
<reference evidence="1" key="1">
    <citation type="submission" date="2015-08" db="EMBL/GenBank/DDBJ databases">
        <title>Complete DNA Sequence of Pseudomonas syringae pv. actinidiae, the Causal Agent of Kiwifruit Canker Disease.</title>
        <authorList>
            <person name="Rikkerink E.H.A."/>
            <person name="Fineran P.C."/>
        </authorList>
    </citation>
    <scope>NUCLEOTIDE SEQUENCE</scope>
    <source>
        <strain evidence="1">DSM 13666</strain>
    </source>
</reference>
<dbReference type="PATRIC" id="fig|136160.3.peg.2134"/>
<accession>A0A4Y7WUR0</accession>
<accession>A0A0M0KK65</accession>
<protein>
    <recommendedName>
        <fullName evidence="2">DUF2187 domain-containing protein</fullName>
    </recommendedName>
</protein>
<dbReference type="EMBL" id="LILD01000001">
    <property type="protein sequence ID" value="KOO38972.1"/>
    <property type="molecule type" value="Genomic_DNA"/>
</dbReference>
<dbReference type="OMA" id="ERTCINH"/>
<comment type="caution">
    <text evidence="1">The sequence shown here is derived from an EMBL/GenBank/DDBJ whole genome shotgun (WGS) entry which is preliminary data.</text>
</comment>
<evidence type="ECO:0000313" key="1">
    <source>
        <dbReference type="EMBL" id="KOO38972.1"/>
    </source>
</evidence>
<organism evidence="1">
    <name type="scientific">Halalkalibacterium halodurans</name>
    <name type="common">Bacillus halodurans</name>
    <dbReference type="NCBI Taxonomy" id="86665"/>
    <lineage>
        <taxon>Bacteria</taxon>
        <taxon>Bacillati</taxon>
        <taxon>Bacillota</taxon>
        <taxon>Bacilli</taxon>
        <taxon>Bacillales</taxon>
        <taxon>Bacillaceae</taxon>
        <taxon>Halalkalibacterium (ex Joshi et al. 2022)</taxon>
    </lineage>
</organism>
<dbReference type="InterPro" id="IPR018690">
    <property type="entry name" value="DUF2187"/>
</dbReference>
<dbReference type="Pfam" id="PF09953">
    <property type="entry name" value="DUF2187"/>
    <property type="match status" value="1"/>
</dbReference>
<dbReference type="GeneID" id="87597728"/>
<dbReference type="AlphaFoldDB" id="A0A0M0KK65"/>
<gene>
    <name evidence="1" type="ORF">AMD02_08925</name>
</gene>
<name>A0A0M0KK65_ALKHA</name>
<proteinExistence type="predicted"/>